<evidence type="ECO:0008006" key="4">
    <source>
        <dbReference type="Google" id="ProtNLM"/>
    </source>
</evidence>
<gene>
    <name evidence="2" type="ORF">Strvi_1395</name>
</gene>
<keyword evidence="1" id="KW-0560">Oxidoreductase</keyword>
<name>G2NSU9_STRV4</name>
<dbReference type="Gene3D" id="3.40.50.720">
    <property type="entry name" value="NAD(P)-binding Rossmann-like Domain"/>
    <property type="match status" value="1"/>
</dbReference>
<dbReference type="Proteomes" id="UP000008703">
    <property type="component" value="Chromosome"/>
</dbReference>
<dbReference type="KEGG" id="svl:Strvi_1395"/>
<protein>
    <recommendedName>
        <fullName evidence="4">Oxidoreductase</fullName>
    </recommendedName>
</protein>
<dbReference type="GO" id="GO:0016491">
    <property type="term" value="F:oxidoreductase activity"/>
    <property type="evidence" value="ECO:0007669"/>
    <property type="project" value="UniProtKB-KW"/>
</dbReference>
<dbReference type="EMBL" id="CP002994">
    <property type="protein sequence ID" value="AEM81138.1"/>
    <property type="molecule type" value="Genomic_DNA"/>
</dbReference>
<dbReference type="PANTHER" id="PTHR47534:SF3">
    <property type="entry name" value="ALCOHOL DEHYDROGENASE-LIKE C-TERMINAL DOMAIN-CONTAINING PROTEIN"/>
    <property type="match status" value="1"/>
</dbReference>
<sequence length="297" mass="31678">MGMNGVVDRSVVLRPTPIERLDLSGRRLTVIGGTNGLGRAIARQALARGAEVTVAGRTFRDAPAEQLTFVKADLASMREADRLGRELPVESDDVVLFTLGTFAAKNREETAEHLERDIAVSYLSRFAVLRGLAPRLGTARPQGSPQPRVFVMGAPGSGATGDPDDLNTERGYTGMRAHINTVAANEALVLGGENTLPGPAYFGLNPGVIKTGIRANYLGEGSLTHRLAETVIGLLSQSPDTYARRIVPLLFTPDLNGRTGTLFNNKARPILPSKGLDKDRVARFASASDALLRQALG</sequence>
<dbReference type="eggNOG" id="COG1028">
    <property type="taxonomic scope" value="Bacteria"/>
</dbReference>
<organism evidence="2 3">
    <name type="scientific">Streptomyces violaceusniger (strain Tu 4113)</name>
    <dbReference type="NCBI Taxonomy" id="653045"/>
    <lineage>
        <taxon>Bacteria</taxon>
        <taxon>Bacillati</taxon>
        <taxon>Actinomycetota</taxon>
        <taxon>Actinomycetes</taxon>
        <taxon>Kitasatosporales</taxon>
        <taxon>Streptomycetaceae</taxon>
        <taxon>Streptomyces</taxon>
        <taxon>Streptomyces violaceusniger group</taxon>
    </lineage>
</organism>
<dbReference type="InterPro" id="IPR036291">
    <property type="entry name" value="NAD(P)-bd_dom_sf"/>
</dbReference>
<dbReference type="InterPro" id="IPR052228">
    <property type="entry name" value="Sec_Metab_Biosynth_Oxidored"/>
</dbReference>
<evidence type="ECO:0000256" key="1">
    <source>
        <dbReference type="ARBA" id="ARBA00023002"/>
    </source>
</evidence>
<accession>G2NSU9</accession>
<dbReference type="RefSeq" id="WP_014054650.1">
    <property type="nucleotide sequence ID" value="NC_015957.1"/>
</dbReference>
<reference evidence="2" key="1">
    <citation type="submission" date="2011-08" db="EMBL/GenBank/DDBJ databases">
        <title>Complete sequence of chromosome of Streptomyces violaceusniger Tu 4113.</title>
        <authorList>
            <consortium name="US DOE Joint Genome Institute"/>
            <person name="Lucas S."/>
            <person name="Han J."/>
            <person name="Lapidus A."/>
            <person name="Cheng J.-F."/>
            <person name="Goodwin L."/>
            <person name="Pitluck S."/>
            <person name="Peters L."/>
            <person name="Ivanova N."/>
            <person name="Daligault H."/>
            <person name="Detter J.C."/>
            <person name="Han C."/>
            <person name="Tapia R."/>
            <person name="Land M."/>
            <person name="Hauser L."/>
            <person name="Kyrpides N."/>
            <person name="Ivanova N."/>
            <person name="Pagani I."/>
            <person name="Hagen A."/>
            <person name="Katz L."/>
            <person name="Fiedler H.-P."/>
            <person name="Keasling J."/>
            <person name="Fortman J."/>
            <person name="Woyke T."/>
        </authorList>
    </citation>
    <scope>NUCLEOTIDE SEQUENCE [LARGE SCALE GENOMIC DNA]</scope>
    <source>
        <strain evidence="2">Tu 4113</strain>
    </source>
</reference>
<evidence type="ECO:0000313" key="2">
    <source>
        <dbReference type="EMBL" id="AEM81138.1"/>
    </source>
</evidence>
<proteinExistence type="predicted"/>
<evidence type="ECO:0000313" key="3">
    <source>
        <dbReference type="Proteomes" id="UP000008703"/>
    </source>
</evidence>
<dbReference type="AlphaFoldDB" id="G2NSU9"/>
<dbReference type="HOGENOM" id="CLU_082210_0_0_11"/>
<dbReference type="PANTHER" id="PTHR47534">
    <property type="entry name" value="YALI0E05731P"/>
    <property type="match status" value="1"/>
</dbReference>
<dbReference type="SUPFAM" id="SSF51735">
    <property type="entry name" value="NAD(P)-binding Rossmann-fold domains"/>
    <property type="match status" value="1"/>
</dbReference>
<keyword evidence="3" id="KW-1185">Reference proteome</keyword>